<dbReference type="InterPro" id="IPR000330">
    <property type="entry name" value="SNF2_N"/>
</dbReference>
<reference evidence="2 3" key="1">
    <citation type="submission" date="2013-02" db="EMBL/GenBank/DDBJ databases">
        <title>Draft Genome Sequence of Streptomyces afghaniensis, Which Produces Compounds of the Julimycin B-Complex.</title>
        <authorList>
            <person name="Gruening B.A."/>
            <person name="Praeg A."/>
            <person name="Erxleben A."/>
            <person name="Guenther S."/>
            <person name="Fiedler H.-P."/>
            <person name="Goodfellow M."/>
            <person name="Mueller M."/>
        </authorList>
    </citation>
    <scope>NUCLEOTIDE SEQUENCE [LARGE SCALE GENOMIC DNA]</scope>
    <source>
        <strain evidence="2 3">772</strain>
    </source>
</reference>
<name>S4M817_9ACTN</name>
<dbReference type="SUPFAM" id="SSF52540">
    <property type="entry name" value="P-loop containing nucleoside triphosphate hydrolases"/>
    <property type="match status" value="2"/>
</dbReference>
<dbReference type="PANTHER" id="PTHR10799">
    <property type="entry name" value="SNF2/RAD54 HELICASE FAMILY"/>
    <property type="match status" value="1"/>
</dbReference>
<keyword evidence="3" id="KW-1185">Reference proteome</keyword>
<evidence type="ECO:0000259" key="1">
    <source>
        <dbReference type="PROSITE" id="PS51192"/>
    </source>
</evidence>
<dbReference type="PATRIC" id="fig|1283301.3.peg.7469"/>
<dbReference type="InterPro" id="IPR027417">
    <property type="entry name" value="P-loop_NTPase"/>
</dbReference>
<gene>
    <name evidence="2" type="ORF">STAFG_7526</name>
</gene>
<proteinExistence type="predicted"/>
<feature type="domain" description="Helicase ATP-binding" evidence="1">
    <location>
        <begin position="138"/>
        <end position="297"/>
    </location>
</feature>
<dbReference type="HOGENOM" id="CLU_016760_1_0_11"/>
<dbReference type="InterPro" id="IPR014001">
    <property type="entry name" value="Helicase_ATP-bd"/>
</dbReference>
<sequence>MTASSDTTARPGEAPVLHLRMADDGRSIAVSRTNLSDTHWSQVATLVAGSLPRHDRPLLVGADQIISRAGTLQGLLRQLCARLDPDEHVTNLLLRLREDQQTVAGLLADTAEARPAPDISASEHRIIRELRPFQNRDVDRLWNMRHGANFSVPGAGKTTVTYAIHLRERAIGRVDRLLVIAPLSAFEAWEEEAVKVIDPPLTTTRWTGTLERDADVLIVNYQRLRNALSDLAGWMHDHNVHLVVDEAHRAKRGSLGEWGRSLLALAPLAIRRDILTGTPAPNHPRDLIALLDILWPGGMASRFAPRAALTSEPTVDAMTAMNDFVRPLYVRTSKEDLHLPPVTFMPVRPVQMKPLQKDIYDAMLKRYAGLITLGQGDAQMFARLGEVTMYLIQAASSPQLLASAAGSARSYRFPPLTIPPGSQLGRMIETYAEHEVPAKIAEACKIVFRNAQETLPRKTLVWSNFPGNLLALEQQLSALNPAIVYGGIPSAEEAEPGVRTREREISRFREDPDCKVLLANPAAMAEGVSLHHVCHDAVYIDRTFNAGQYLQSLDRIHRLGLREDTETRIYLLSAAGTIDDRVNSRLETKMTRLAQMLADPGLVSLALPDDEDFGPVLDDDLDLQEVLAHLAGAVD</sequence>
<evidence type="ECO:0000313" key="2">
    <source>
        <dbReference type="EMBL" id="EPJ35458.1"/>
    </source>
</evidence>
<dbReference type="RefSeq" id="WP_020276367.1">
    <property type="nucleotide sequence ID" value="NZ_KE354406.1"/>
</dbReference>
<dbReference type="Gene3D" id="3.40.50.300">
    <property type="entry name" value="P-loop containing nucleotide triphosphate hydrolases"/>
    <property type="match status" value="2"/>
</dbReference>
<organism evidence="2 3">
    <name type="scientific">Streptomyces afghaniensis 772</name>
    <dbReference type="NCBI Taxonomy" id="1283301"/>
    <lineage>
        <taxon>Bacteria</taxon>
        <taxon>Bacillati</taxon>
        <taxon>Actinomycetota</taxon>
        <taxon>Actinomycetes</taxon>
        <taxon>Kitasatosporales</taxon>
        <taxon>Streptomycetaceae</taxon>
        <taxon>Streptomyces</taxon>
    </lineage>
</organism>
<dbReference type="SMART" id="SM00487">
    <property type="entry name" value="DEXDc"/>
    <property type="match status" value="1"/>
</dbReference>
<dbReference type="GO" id="GO:0005524">
    <property type="term" value="F:ATP binding"/>
    <property type="evidence" value="ECO:0007669"/>
    <property type="project" value="InterPro"/>
</dbReference>
<protein>
    <submittedName>
        <fullName evidence="2">Putative TATA-binding protein-associated factor MOT1</fullName>
    </submittedName>
</protein>
<accession>S4M817</accession>
<dbReference type="Pfam" id="PF00176">
    <property type="entry name" value="SNF2-rel_dom"/>
    <property type="match status" value="1"/>
</dbReference>
<dbReference type="PROSITE" id="PS51192">
    <property type="entry name" value="HELICASE_ATP_BIND_1"/>
    <property type="match status" value="1"/>
</dbReference>
<comment type="caution">
    <text evidence="2">The sequence shown here is derived from an EMBL/GenBank/DDBJ whole genome shotgun (WGS) entry which is preliminary data.</text>
</comment>
<dbReference type="OrthoDB" id="9814088at2"/>
<evidence type="ECO:0000313" key="3">
    <source>
        <dbReference type="Proteomes" id="UP000015001"/>
    </source>
</evidence>
<dbReference type="Proteomes" id="UP000015001">
    <property type="component" value="Unassembled WGS sequence"/>
</dbReference>
<dbReference type="EMBL" id="AOPY01001633">
    <property type="protein sequence ID" value="EPJ35458.1"/>
    <property type="molecule type" value="Genomic_DNA"/>
</dbReference>
<dbReference type="AlphaFoldDB" id="S4M817"/>